<proteinExistence type="predicted"/>
<gene>
    <name evidence="2" type="ORF">ACFO8M_22065</name>
</gene>
<dbReference type="InterPro" id="IPR012296">
    <property type="entry name" value="Nuclease_put_TT1808"/>
</dbReference>
<reference evidence="3" key="1">
    <citation type="journal article" date="2019" name="Int. J. Syst. Evol. Microbiol.">
        <title>The Global Catalogue of Microorganisms (GCM) 10K type strain sequencing project: providing services to taxonomists for standard genome sequencing and annotation.</title>
        <authorList>
            <consortium name="The Broad Institute Genomics Platform"/>
            <consortium name="The Broad Institute Genome Sequencing Center for Infectious Disease"/>
            <person name="Wu L."/>
            <person name="Ma J."/>
        </authorList>
    </citation>
    <scope>NUCLEOTIDE SEQUENCE [LARGE SCALE GENOMIC DNA]</scope>
    <source>
        <strain evidence="3">CGMCC 4.7396</strain>
    </source>
</reference>
<dbReference type="GO" id="GO:0004519">
    <property type="term" value="F:endonuclease activity"/>
    <property type="evidence" value="ECO:0007669"/>
    <property type="project" value="UniProtKB-KW"/>
</dbReference>
<dbReference type="Gene3D" id="3.90.1570.10">
    <property type="entry name" value="tt1808, chain A"/>
    <property type="match status" value="1"/>
</dbReference>
<organism evidence="2 3">
    <name type="scientific">Glycomyces rhizosphaerae</name>
    <dbReference type="NCBI Taxonomy" id="2054422"/>
    <lineage>
        <taxon>Bacteria</taxon>
        <taxon>Bacillati</taxon>
        <taxon>Actinomycetota</taxon>
        <taxon>Actinomycetes</taxon>
        <taxon>Glycomycetales</taxon>
        <taxon>Glycomycetaceae</taxon>
        <taxon>Glycomyces</taxon>
    </lineage>
</organism>
<sequence>MARQLDRHASEGYEAGTEPFLFVFPEHAGAFGPDIWVADVDLIDIDSNRLPGEALSLVGELTSPATRDNDLNEKVAIYGRAGVPVYLLFDMKEQVLTVYSDPSERRGYQTQVAVEFGLSVRIPEPFDFELDTAFKRNQV</sequence>
<dbReference type="EMBL" id="JBHRWO010000021">
    <property type="protein sequence ID" value="MFC3495183.1"/>
    <property type="molecule type" value="Genomic_DNA"/>
</dbReference>
<dbReference type="Pfam" id="PF05685">
    <property type="entry name" value="Uma2"/>
    <property type="match status" value="1"/>
</dbReference>
<dbReference type="Proteomes" id="UP001595712">
    <property type="component" value="Unassembled WGS sequence"/>
</dbReference>
<dbReference type="RefSeq" id="WP_387979633.1">
    <property type="nucleotide sequence ID" value="NZ_JBHRWO010000021.1"/>
</dbReference>
<feature type="domain" description="Putative restriction endonuclease" evidence="1">
    <location>
        <begin position="5"/>
        <end position="132"/>
    </location>
</feature>
<dbReference type="InterPro" id="IPR008538">
    <property type="entry name" value="Uma2"/>
</dbReference>
<evidence type="ECO:0000313" key="2">
    <source>
        <dbReference type="EMBL" id="MFC3495183.1"/>
    </source>
</evidence>
<dbReference type="SUPFAM" id="SSF52980">
    <property type="entry name" value="Restriction endonuclease-like"/>
    <property type="match status" value="1"/>
</dbReference>
<dbReference type="PANTHER" id="PTHR35400">
    <property type="entry name" value="SLR1083 PROTEIN"/>
    <property type="match status" value="1"/>
</dbReference>
<keyword evidence="2" id="KW-0378">Hydrolase</keyword>
<evidence type="ECO:0000259" key="1">
    <source>
        <dbReference type="Pfam" id="PF05685"/>
    </source>
</evidence>
<dbReference type="CDD" id="cd06260">
    <property type="entry name" value="DUF820-like"/>
    <property type="match status" value="1"/>
</dbReference>
<keyword evidence="2" id="KW-0540">Nuclease</keyword>
<keyword evidence="3" id="KW-1185">Reference proteome</keyword>
<dbReference type="PANTHER" id="PTHR35400:SF3">
    <property type="entry name" value="SLL1072 PROTEIN"/>
    <property type="match status" value="1"/>
</dbReference>
<evidence type="ECO:0000313" key="3">
    <source>
        <dbReference type="Proteomes" id="UP001595712"/>
    </source>
</evidence>
<name>A0ABV7Q755_9ACTN</name>
<keyword evidence="2" id="KW-0255">Endonuclease</keyword>
<dbReference type="InterPro" id="IPR011335">
    <property type="entry name" value="Restrct_endonuc-II-like"/>
</dbReference>
<comment type="caution">
    <text evidence="2">The sequence shown here is derived from an EMBL/GenBank/DDBJ whole genome shotgun (WGS) entry which is preliminary data.</text>
</comment>
<accession>A0ABV7Q755</accession>
<protein>
    <submittedName>
        <fullName evidence="2">Uma2 family endonuclease</fullName>
    </submittedName>
</protein>